<name>A0ABP9TSA1_9RICK</name>
<dbReference type="RefSeq" id="WP_412707425.1">
    <property type="nucleotide sequence ID" value="NZ_BAABMM010000001.1"/>
</dbReference>
<comment type="caution">
    <text evidence="1">The sequence shown here is derived from an EMBL/GenBank/DDBJ whole genome shotgun (WGS) entry which is preliminary data.</text>
</comment>
<gene>
    <name evidence="1" type="ORF">KNCP2_00010</name>
</gene>
<evidence type="ECO:0000313" key="1">
    <source>
        <dbReference type="EMBL" id="GAA5251713.1"/>
    </source>
</evidence>
<protein>
    <submittedName>
        <fullName evidence="1">Uncharacterized protein</fullName>
    </submittedName>
</protein>
<organism evidence="1 2">
    <name type="scientific">Candidatus Rickettsia kedanie</name>
    <dbReference type="NCBI Taxonomy" id="3115352"/>
    <lineage>
        <taxon>Bacteria</taxon>
        <taxon>Pseudomonadati</taxon>
        <taxon>Pseudomonadota</taxon>
        <taxon>Alphaproteobacteria</taxon>
        <taxon>Rickettsiales</taxon>
        <taxon>Rickettsiaceae</taxon>
        <taxon>Rickettsieae</taxon>
        <taxon>Rickettsia</taxon>
        <taxon>spotted fever group</taxon>
    </lineage>
</organism>
<dbReference type="Proteomes" id="UP001628124">
    <property type="component" value="Unassembled WGS sequence"/>
</dbReference>
<accession>A0ABP9TSA1</accession>
<reference evidence="1 2" key="1">
    <citation type="journal article" date="2024" name="Microbiol. Immunol.">
        <title>Discovery of a novel spotted fever group Rickettsia, 'Candidatus Rickettsia kedanie,' in unfed larval chigger mites, Leptotrombidium scutellare.</title>
        <authorList>
            <person name="Ogawa M."/>
            <person name="Matsutani M."/>
            <person name="Katayama T."/>
            <person name="Takada N."/>
            <person name="Noda S."/>
            <person name="Takahashi M."/>
            <person name="Kageyama D."/>
            <person name="Hanaoka N."/>
            <person name="Ebihara H."/>
        </authorList>
    </citation>
    <scope>NUCLEOTIDE SEQUENCE [LARGE SCALE GENOMIC DNA]</scope>
    <source>
        <strain evidence="1 2">KNCP2-13</strain>
    </source>
</reference>
<sequence length="151" mass="17123">MKTVCKMLISRMPLDLINHINNAGDTAASISSKDTENFKEVFDLLQEKQEEFLKIITITKQNIENSLKDVESAFNTNKKTLDILFEKIQKLGDDKAALLKIDKQIGDITNNNIIIKKLIDLDNYVHCLVDNQKTQEDTSKMLGDVDSPPLE</sequence>
<evidence type="ECO:0000313" key="2">
    <source>
        <dbReference type="Proteomes" id="UP001628124"/>
    </source>
</evidence>
<dbReference type="EMBL" id="BAABMM010000001">
    <property type="protein sequence ID" value="GAA5251713.1"/>
    <property type="molecule type" value="Genomic_DNA"/>
</dbReference>
<proteinExistence type="predicted"/>
<keyword evidence="2" id="KW-1185">Reference proteome</keyword>